<dbReference type="InterPro" id="IPR006311">
    <property type="entry name" value="TAT_signal"/>
</dbReference>
<dbReference type="Proteomes" id="UP001595711">
    <property type="component" value="Unassembled WGS sequence"/>
</dbReference>
<evidence type="ECO:0000256" key="1">
    <source>
        <dbReference type="SAM" id="SignalP"/>
    </source>
</evidence>
<dbReference type="EMBL" id="JBHRYJ010000003">
    <property type="protein sequence ID" value="MFC3677146.1"/>
    <property type="molecule type" value="Genomic_DNA"/>
</dbReference>
<organism evidence="3 4">
    <name type="scientific">Ferrovibrio xuzhouensis</name>
    <dbReference type="NCBI Taxonomy" id="1576914"/>
    <lineage>
        <taxon>Bacteria</taxon>
        <taxon>Pseudomonadati</taxon>
        <taxon>Pseudomonadota</taxon>
        <taxon>Alphaproteobacteria</taxon>
        <taxon>Rhodospirillales</taxon>
        <taxon>Rhodospirillaceae</taxon>
        <taxon>Ferrovibrio</taxon>
    </lineage>
</organism>
<dbReference type="Pfam" id="PF04945">
    <property type="entry name" value="YHS"/>
    <property type="match status" value="1"/>
</dbReference>
<dbReference type="InterPro" id="IPR007029">
    <property type="entry name" value="YHS_dom"/>
</dbReference>
<protein>
    <submittedName>
        <fullName evidence="3">YHS domain-containing (Seleno)protein</fullName>
    </submittedName>
</protein>
<comment type="caution">
    <text evidence="3">The sequence shown here is derived from an EMBL/GenBank/DDBJ whole genome shotgun (WGS) entry which is preliminary data.</text>
</comment>
<feature type="domain" description="YHS" evidence="2">
    <location>
        <begin position="60"/>
        <end position="105"/>
    </location>
</feature>
<gene>
    <name evidence="3" type="ORF">ACFOOQ_16435</name>
</gene>
<sequence length="175" mass="18775">MTTTSPQRRAVLRLAAASVIAVALAASGGMTHSYAAEPSKTTVALNADENGVMLKGYDPVAYFTDGKALKGSEQFTAEYEGARYNFASAAHKDLFLKDPAKYAPAYGGFCAMGAVFDKKLDGDPTLWRVVDGRLYLNVNADAAKKWADDVPGNIAKANIEWPKIKDVPAKELNAR</sequence>
<evidence type="ECO:0000259" key="2">
    <source>
        <dbReference type="Pfam" id="PF04945"/>
    </source>
</evidence>
<reference evidence="4" key="1">
    <citation type="journal article" date="2019" name="Int. J. Syst. Evol. Microbiol.">
        <title>The Global Catalogue of Microorganisms (GCM) 10K type strain sequencing project: providing services to taxonomists for standard genome sequencing and annotation.</title>
        <authorList>
            <consortium name="The Broad Institute Genomics Platform"/>
            <consortium name="The Broad Institute Genome Sequencing Center for Infectious Disease"/>
            <person name="Wu L."/>
            <person name="Ma J."/>
        </authorList>
    </citation>
    <scope>NUCLEOTIDE SEQUENCE [LARGE SCALE GENOMIC DNA]</scope>
    <source>
        <strain evidence="4">KCTC 42182</strain>
    </source>
</reference>
<proteinExistence type="predicted"/>
<name>A0ABV7VKU4_9PROT</name>
<evidence type="ECO:0000313" key="3">
    <source>
        <dbReference type="EMBL" id="MFC3677146.1"/>
    </source>
</evidence>
<feature type="signal peptide" evidence="1">
    <location>
        <begin position="1"/>
        <end position="25"/>
    </location>
</feature>
<dbReference type="PROSITE" id="PS51318">
    <property type="entry name" value="TAT"/>
    <property type="match status" value="1"/>
</dbReference>
<keyword evidence="4" id="KW-1185">Reference proteome</keyword>
<dbReference type="NCBIfam" id="NF041384">
    <property type="entry name" value="YHS_seleno_dom"/>
    <property type="match status" value="1"/>
</dbReference>
<dbReference type="RefSeq" id="WP_379728623.1">
    <property type="nucleotide sequence ID" value="NZ_JBHRYJ010000003.1"/>
</dbReference>
<feature type="chain" id="PRO_5046477220" evidence="1">
    <location>
        <begin position="26"/>
        <end position="175"/>
    </location>
</feature>
<keyword evidence="1" id="KW-0732">Signal</keyword>
<evidence type="ECO:0000313" key="4">
    <source>
        <dbReference type="Proteomes" id="UP001595711"/>
    </source>
</evidence>
<accession>A0ABV7VKU4</accession>